<dbReference type="Proteomes" id="UP000322499">
    <property type="component" value="Unassembled WGS sequence"/>
</dbReference>
<name>A0A5S5CJT3_9ACTN</name>
<accession>A0A5S5CJT3</accession>
<dbReference type="EMBL" id="VNHW01000033">
    <property type="protein sequence ID" value="TYP80448.1"/>
    <property type="molecule type" value="Genomic_DNA"/>
</dbReference>
<reference evidence="1 2" key="1">
    <citation type="submission" date="2019-07" db="EMBL/GenBank/DDBJ databases">
        <title>Genomic Encyclopedia of Archaeal and Bacterial Type Strains, Phase II (KMG-II): from individual species to whole genera.</title>
        <authorList>
            <person name="Goeker M."/>
        </authorList>
    </citation>
    <scope>NUCLEOTIDE SEQUENCE [LARGE SCALE GENOMIC DNA]</scope>
    <source>
        <strain evidence="1 2">DSM 46842</strain>
    </source>
</reference>
<evidence type="ECO:0000313" key="1">
    <source>
        <dbReference type="EMBL" id="TYP80448.1"/>
    </source>
</evidence>
<organism evidence="1 2">
    <name type="scientific">Blastococcus xanthinilyticus</name>
    <dbReference type="NCBI Taxonomy" id="1564164"/>
    <lineage>
        <taxon>Bacteria</taxon>
        <taxon>Bacillati</taxon>
        <taxon>Actinomycetota</taxon>
        <taxon>Actinomycetes</taxon>
        <taxon>Geodermatophilales</taxon>
        <taxon>Geodermatophilaceae</taxon>
        <taxon>Blastococcus</taxon>
    </lineage>
</organism>
<comment type="caution">
    <text evidence="1">The sequence shown here is derived from an EMBL/GenBank/DDBJ whole genome shotgun (WGS) entry which is preliminary data.</text>
</comment>
<dbReference type="AlphaFoldDB" id="A0A5S5CJT3"/>
<gene>
    <name evidence="1" type="ORF">BD833_1332</name>
</gene>
<proteinExistence type="predicted"/>
<evidence type="ECO:0000313" key="2">
    <source>
        <dbReference type="Proteomes" id="UP000322499"/>
    </source>
</evidence>
<sequence length="77" mass="8664">MVSDVLDNVYDPRNHSLVAVWNQQPLAPRHAMHPSNSRTVCGIDTRSGSWETWQTGWHGFVDGGGTACRRCVRMTRP</sequence>
<protein>
    <submittedName>
        <fullName evidence="1">Uncharacterized protein</fullName>
    </submittedName>
</protein>
<keyword evidence="2" id="KW-1185">Reference proteome</keyword>